<dbReference type="Gene3D" id="3.40.50.2300">
    <property type="match status" value="1"/>
</dbReference>
<evidence type="ECO:0000256" key="4">
    <source>
        <dbReference type="PROSITE-ProRule" id="PRU00169"/>
    </source>
</evidence>
<dbReference type="SMART" id="SM00342">
    <property type="entry name" value="HTH_ARAC"/>
    <property type="match status" value="1"/>
</dbReference>
<dbReference type="PRINTS" id="PR00032">
    <property type="entry name" value="HTHARAC"/>
</dbReference>
<evidence type="ECO:0000259" key="6">
    <source>
        <dbReference type="PROSITE" id="PS50110"/>
    </source>
</evidence>
<dbReference type="RefSeq" id="WP_188927498.1">
    <property type="nucleotide sequence ID" value="NZ_BMJC01000001.1"/>
</dbReference>
<keyword evidence="2" id="KW-0238">DNA-binding</keyword>
<reference evidence="7" key="1">
    <citation type="journal article" date="2014" name="Int. J. Syst. Evol. Microbiol.">
        <title>Complete genome sequence of Corynebacterium casei LMG S-19264T (=DSM 44701T), isolated from a smear-ripened cheese.</title>
        <authorList>
            <consortium name="US DOE Joint Genome Institute (JGI-PGF)"/>
            <person name="Walter F."/>
            <person name="Albersmeier A."/>
            <person name="Kalinowski J."/>
            <person name="Ruckert C."/>
        </authorList>
    </citation>
    <scope>NUCLEOTIDE SEQUENCE</scope>
    <source>
        <strain evidence="7">CGMCC 1.15448</strain>
    </source>
</reference>
<dbReference type="Gene3D" id="1.10.10.60">
    <property type="entry name" value="Homeodomain-like"/>
    <property type="match status" value="1"/>
</dbReference>
<organism evidence="7 8">
    <name type="scientific">Puia dinghuensis</name>
    <dbReference type="NCBI Taxonomy" id="1792502"/>
    <lineage>
        <taxon>Bacteria</taxon>
        <taxon>Pseudomonadati</taxon>
        <taxon>Bacteroidota</taxon>
        <taxon>Chitinophagia</taxon>
        <taxon>Chitinophagales</taxon>
        <taxon>Chitinophagaceae</taxon>
        <taxon>Puia</taxon>
    </lineage>
</organism>
<dbReference type="InterPro" id="IPR011006">
    <property type="entry name" value="CheY-like_superfamily"/>
</dbReference>
<evidence type="ECO:0000256" key="3">
    <source>
        <dbReference type="ARBA" id="ARBA00023163"/>
    </source>
</evidence>
<evidence type="ECO:0000259" key="5">
    <source>
        <dbReference type="PROSITE" id="PS01124"/>
    </source>
</evidence>
<dbReference type="InterPro" id="IPR001789">
    <property type="entry name" value="Sig_transdc_resp-reg_receiver"/>
</dbReference>
<name>A0A8J2XPQ4_9BACT</name>
<dbReference type="SUPFAM" id="SSF46689">
    <property type="entry name" value="Homeodomain-like"/>
    <property type="match status" value="1"/>
</dbReference>
<proteinExistence type="predicted"/>
<comment type="caution">
    <text evidence="7">The sequence shown here is derived from an EMBL/GenBank/DDBJ whole genome shotgun (WGS) entry which is preliminary data.</text>
</comment>
<dbReference type="Pfam" id="PF12833">
    <property type="entry name" value="HTH_18"/>
    <property type="match status" value="1"/>
</dbReference>
<dbReference type="PROSITE" id="PS50110">
    <property type="entry name" value="RESPONSE_REGULATORY"/>
    <property type="match status" value="1"/>
</dbReference>
<evidence type="ECO:0000313" key="7">
    <source>
        <dbReference type="EMBL" id="GGA82033.1"/>
    </source>
</evidence>
<reference evidence="7" key="2">
    <citation type="submission" date="2020-09" db="EMBL/GenBank/DDBJ databases">
        <authorList>
            <person name="Sun Q."/>
            <person name="Zhou Y."/>
        </authorList>
    </citation>
    <scope>NUCLEOTIDE SEQUENCE</scope>
    <source>
        <strain evidence="7">CGMCC 1.15448</strain>
    </source>
</reference>
<dbReference type="InterPro" id="IPR009057">
    <property type="entry name" value="Homeodomain-like_sf"/>
</dbReference>
<evidence type="ECO:0000256" key="1">
    <source>
        <dbReference type="ARBA" id="ARBA00023015"/>
    </source>
</evidence>
<dbReference type="SUPFAM" id="SSF52172">
    <property type="entry name" value="CheY-like"/>
    <property type="match status" value="1"/>
</dbReference>
<comment type="caution">
    <text evidence="4">Lacks conserved residue(s) required for the propagation of feature annotation.</text>
</comment>
<sequence>MIATAISEKIDDVNPCTGLTAAQNVLLVYCNKSEVDQFARYLGDVCHLFPVRTERHLLMTLENHAIQMIIIKGETGGPQGGVQLCSRLKSTPRFAHLPVILLIAANSPEVRIGCLESGADAWMEMPLSRSYLRAQIRNLFANRHRIESYFSQSRLFKHPIACSGDNEAFLNRLNSFIVEHLPDTGLNVDTLAQLMNMSRPTLYRKIKCISHLTPNELVNTIRLNKAAELLTSGNKKVLEIAKLVGFHSRSNFGKAFIRHFSVTPVEYRKTIKI</sequence>
<dbReference type="GO" id="GO:0043565">
    <property type="term" value="F:sequence-specific DNA binding"/>
    <property type="evidence" value="ECO:0007669"/>
    <property type="project" value="InterPro"/>
</dbReference>
<dbReference type="GO" id="GO:0003700">
    <property type="term" value="F:DNA-binding transcription factor activity"/>
    <property type="evidence" value="ECO:0007669"/>
    <property type="project" value="InterPro"/>
</dbReference>
<evidence type="ECO:0000256" key="2">
    <source>
        <dbReference type="ARBA" id="ARBA00023125"/>
    </source>
</evidence>
<evidence type="ECO:0000313" key="8">
    <source>
        <dbReference type="Proteomes" id="UP000607559"/>
    </source>
</evidence>
<dbReference type="InterPro" id="IPR020449">
    <property type="entry name" value="Tscrpt_reg_AraC-type_HTH"/>
</dbReference>
<keyword evidence="1" id="KW-0805">Transcription regulation</keyword>
<keyword evidence="8" id="KW-1185">Reference proteome</keyword>
<accession>A0A8J2XPQ4</accession>
<feature type="domain" description="HTH araC/xylS-type" evidence="5">
    <location>
        <begin position="171"/>
        <end position="270"/>
    </location>
</feature>
<dbReference type="EMBL" id="BMJC01000001">
    <property type="protein sequence ID" value="GGA82033.1"/>
    <property type="molecule type" value="Genomic_DNA"/>
</dbReference>
<dbReference type="PANTHER" id="PTHR43280">
    <property type="entry name" value="ARAC-FAMILY TRANSCRIPTIONAL REGULATOR"/>
    <property type="match status" value="1"/>
</dbReference>
<dbReference type="PROSITE" id="PS01124">
    <property type="entry name" value="HTH_ARAC_FAMILY_2"/>
    <property type="match status" value="1"/>
</dbReference>
<dbReference type="AlphaFoldDB" id="A0A8J2XPQ4"/>
<dbReference type="InterPro" id="IPR018060">
    <property type="entry name" value="HTH_AraC"/>
</dbReference>
<dbReference type="GO" id="GO:0000160">
    <property type="term" value="P:phosphorelay signal transduction system"/>
    <property type="evidence" value="ECO:0007669"/>
    <property type="project" value="InterPro"/>
</dbReference>
<protein>
    <recommendedName>
        <fullName evidence="9">AraC family transcriptional regulator</fullName>
    </recommendedName>
</protein>
<gene>
    <name evidence="7" type="ORF">GCM10011511_01260</name>
</gene>
<evidence type="ECO:0008006" key="9">
    <source>
        <dbReference type="Google" id="ProtNLM"/>
    </source>
</evidence>
<dbReference type="Proteomes" id="UP000607559">
    <property type="component" value="Unassembled WGS sequence"/>
</dbReference>
<dbReference type="PANTHER" id="PTHR43280:SF28">
    <property type="entry name" value="HTH-TYPE TRANSCRIPTIONAL ACTIVATOR RHAS"/>
    <property type="match status" value="1"/>
</dbReference>
<keyword evidence="3" id="KW-0804">Transcription</keyword>
<feature type="domain" description="Response regulatory" evidence="6">
    <location>
        <begin position="24"/>
        <end position="140"/>
    </location>
</feature>